<dbReference type="AlphaFoldDB" id="A0AA40EIE0"/>
<dbReference type="Proteomes" id="UP001172155">
    <property type="component" value="Unassembled WGS sequence"/>
</dbReference>
<evidence type="ECO:0000313" key="3">
    <source>
        <dbReference type="Proteomes" id="UP001172155"/>
    </source>
</evidence>
<protein>
    <submittedName>
        <fullName evidence="2">Uncharacterized protein</fullName>
    </submittedName>
</protein>
<dbReference type="EMBL" id="JAUKUD010000006">
    <property type="protein sequence ID" value="KAK0740091.1"/>
    <property type="molecule type" value="Genomic_DNA"/>
</dbReference>
<sequence length="94" mass="10600">MSSANFGLIRRTGEDSRIRLFQNWSRVDIQLFDNSQWYTLAPSFMLGHDGTAQFYKVHGRARRPAEAPTRLRGADGTSAGDKDRRVHRGATYAG</sequence>
<evidence type="ECO:0000313" key="2">
    <source>
        <dbReference type="EMBL" id="KAK0740091.1"/>
    </source>
</evidence>
<evidence type="ECO:0000256" key="1">
    <source>
        <dbReference type="SAM" id="MobiDB-lite"/>
    </source>
</evidence>
<accession>A0AA40EIE0</accession>
<organism evidence="2 3">
    <name type="scientific">Schizothecium vesticola</name>
    <dbReference type="NCBI Taxonomy" id="314040"/>
    <lineage>
        <taxon>Eukaryota</taxon>
        <taxon>Fungi</taxon>
        <taxon>Dikarya</taxon>
        <taxon>Ascomycota</taxon>
        <taxon>Pezizomycotina</taxon>
        <taxon>Sordariomycetes</taxon>
        <taxon>Sordariomycetidae</taxon>
        <taxon>Sordariales</taxon>
        <taxon>Schizotheciaceae</taxon>
        <taxon>Schizothecium</taxon>
    </lineage>
</organism>
<proteinExistence type="predicted"/>
<name>A0AA40EIE0_9PEZI</name>
<keyword evidence="3" id="KW-1185">Reference proteome</keyword>
<gene>
    <name evidence="2" type="ORF">B0T18DRAFT_417191</name>
</gene>
<feature type="region of interest" description="Disordered" evidence="1">
    <location>
        <begin position="61"/>
        <end position="94"/>
    </location>
</feature>
<reference evidence="2" key="1">
    <citation type="submission" date="2023-06" db="EMBL/GenBank/DDBJ databases">
        <title>Genome-scale phylogeny and comparative genomics of the fungal order Sordariales.</title>
        <authorList>
            <consortium name="Lawrence Berkeley National Laboratory"/>
            <person name="Hensen N."/>
            <person name="Bonometti L."/>
            <person name="Westerberg I."/>
            <person name="Brannstrom I.O."/>
            <person name="Guillou S."/>
            <person name="Cros-Aarteil S."/>
            <person name="Calhoun S."/>
            <person name="Haridas S."/>
            <person name="Kuo A."/>
            <person name="Mondo S."/>
            <person name="Pangilinan J."/>
            <person name="Riley R."/>
            <person name="LaButti K."/>
            <person name="Andreopoulos B."/>
            <person name="Lipzen A."/>
            <person name="Chen C."/>
            <person name="Yanf M."/>
            <person name="Daum C."/>
            <person name="Ng V."/>
            <person name="Clum A."/>
            <person name="Steindorff A."/>
            <person name="Ohm R."/>
            <person name="Martin F."/>
            <person name="Silar P."/>
            <person name="Natvig D."/>
            <person name="Lalanne C."/>
            <person name="Gautier V."/>
            <person name="Ament-velasquez S.L."/>
            <person name="Kruys A."/>
            <person name="Hutchinson M.I."/>
            <person name="Powell A.J."/>
            <person name="Barry K."/>
            <person name="Miller A.N."/>
            <person name="Grigoriev I.V."/>
            <person name="Debuchy R."/>
            <person name="Gladieux P."/>
            <person name="Thoren M.H."/>
            <person name="Johannesson H."/>
        </authorList>
    </citation>
    <scope>NUCLEOTIDE SEQUENCE</scope>
    <source>
        <strain evidence="2">SMH3187-1</strain>
    </source>
</reference>
<comment type="caution">
    <text evidence="2">The sequence shown here is derived from an EMBL/GenBank/DDBJ whole genome shotgun (WGS) entry which is preliminary data.</text>
</comment>